<proteinExistence type="predicted"/>
<evidence type="ECO:0000313" key="3">
    <source>
        <dbReference type="EMBL" id="MFD1567050.1"/>
    </source>
</evidence>
<feature type="transmembrane region" description="Helical" evidence="2">
    <location>
        <begin position="55"/>
        <end position="72"/>
    </location>
</feature>
<keyword evidence="4" id="KW-1185">Reference proteome</keyword>
<gene>
    <name evidence="3" type="ORF">ACFSAU_06065</name>
</gene>
<keyword evidence="2" id="KW-0812">Transmembrane</keyword>
<sequence>MADGSPEDDDETGPAPHEIGAGLLDEEMGPSSAMAHLYRGEVHRMKFWRERLDRTTRWAVIVVAALITWAFASPNNPHYVLLVGVVTIGVFLTMEARRYRGYEIWRTRVRILQENVWSYGLDPSLGVDDPEWREKLGRDYRTPTVKISAEEAIAHRLRRIYLPLSGVVLGAWLLRVTAFTSEPLPASASIGMIPGVVVMGVVAVVYLGALFVACRPRTWHAKAELRAEELRERQG</sequence>
<dbReference type="InterPro" id="IPR014470">
    <property type="entry name" value="UCP01500"/>
</dbReference>
<feature type="transmembrane region" description="Helical" evidence="2">
    <location>
        <begin position="78"/>
        <end position="96"/>
    </location>
</feature>
<reference evidence="3 4" key="1">
    <citation type="journal article" date="2019" name="Int. J. Syst. Evol. Microbiol.">
        <title>The Global Catalogue of Microorganisms (GCM) 10K type strain sequencing project: providing services to taxonomists for standard genome sequencing and annotation.</title>
        <authorList>
            <consortium name="The Broad Institute Genomics Platform"/>
            <consortium name="The Broad Institute Genome Sequencing Center for Infectious Disease"/>
            <person name="Wu L."/>
            <person name="Ma J."/>
        </authorList>
    </citation>
    <scope>NUCLEOTIDE SEQUENCE [LARGE SCALE GENOMIC DNA]</scope>
    <source>
        <strain evidence="3 4">CGMCC 1.12859</strain>
    </source>
</reference>
<dbReference type="RefSeq" id="WP_267646509.1">
    <property type="nucleotide sequence ID" value="NZ_JANHGR010000001.1"/>
</dbReference>
<keyword evidence="2" id="KW-1133">Transmembrane helix</keyword>
<evidence type="ECO:0000256" key="2">
    <source>
        <dbReference type="SAM" id="Phobius"/>
    </source>
</evidence>
<keyword evidence="2" id="KW-0472">Membrane</keyword>
<feature type="compositionally biased region" description="Acidic residues" evidence="1">
    <location>
        <begin position="1"/>
        <end position="12"/>
    </location>
</feature>
<accession>A0ABD6BQW3</accession>
<dbReference type="PIRSF" id="PIRSF015000">
    <property type="entry name" value="UCP01500"/>
    <property type="match status" value="1"/>
</dbReference>
<dbReference type="Proteomes" id="UP001597139">
    <property type="component" value="Unassembled WGS sequence"/>
</dbReference>
<organism evidence="3 4">
    <name type="scientific">Halolamina litorea</name>
    <dbReference type="NCBI Taxonomy" id="1515593"/>
    <lineage>
        <taxon>Archaea</taxon>
        <taxon>Methanobacteriati</taxon>
        <taxon>Methanobacteriota</taxon>
        <taxon>Stenosarchaea group</taxon>
        <taxon>Halobacteria</taxon>
        <taxon>Halobacteriales</taxon>
        <taxon>Haloferacaceae</taxon>
    </lineage>
</organism>
<evidence type="ECO:0000256" key="1">
    <source>
        <dbReference type="SAM" id="MobiDB-lite"/>
    </source>
</evidence>
<protein>
    <submittedName>
        <fullName evidence="3">DUF2270 domain-containing protein</fullName>
    </submittedName>
</protein>
<comment type="caution">
    <text evidence="3">The sequence shown here is derived from an EMBL/GenBank/DDBJ whole genome shotgun (WGS) entry which is preliminary data.</text>
</comment>
<feature type="region of interest" description="Disordered" evidence="1">
    <location>
        <begin position="1"/>
        <end position="22"/>
    </location>
</feature>
<dbReference type="Pfam" id="PF10028">
    <property type="entry name" value="DUF2270"/>
    <property type="match status" value="1"/>
</dbReference>
<name>A0ABD6BQW3_9EURY</name>
<dbReference type="EMBL" id="JBHUCZ010000002">
    <property type="protein sequence ID" value="MFD1567050.1"/>
    <property type="molecule type" value="Genomic_DNA"/>
</dbReference>
<dbReference type="AlphaFoldDB" id="A0ABD6BQW3"/>
<feature type="transmembrane region" description="Helical" evidence="2">
    <location>
        <begin position="160"/>
        <end position="178"/>
    </location>
</feature>
<feature type="transmembrane region" description="Helical" evidence="2">
    <location>
        <begin position="190"/>
        <end position="213"/>
    </location>
</feature>
<evidence type="ECO:0000313" key="4">
    <source>
        <dbReference type="Proteomes" id="UP001597139"/>
    </source>
</evidence>